<dbReference type="AlphaFoldDB" id="A0A5N5CW16"/>
<dbReference type="SUPFAM" id="SSF53474">
    <property type="entry name" value="alpha/beta-Hydrolases"/>
    <property type="match status" value="1"/>
</dbReference>
<sequence>MILEFYTELENRLWGLPNLDDPIEYPLFYFGWSANLQQRINQHTNHQSSNKTMDLFHAALMLFFKSRGSRILDFPLCFLTKPAQSAIAEVLSTILGNGYRPYGFNSRPTYLNNDSANTIHSHVWALNAAYIQHATPFVLNVQNEERYIKISTQVIGETMWAELERAVQPVKMDYSKCDAALDRLNATFARLDKMEARINELSNFSLLDEIHADLSSVLPRQATSCGTLPAGFSPQEYAKLPDPFTFVNGSEVTTLDQWVCRQQEISQLFQTFELGTKPPKPASVTSTLSSNTLSITAQDSGKSISFSVSISYPSSGTAPYPAIIAYGYPSIPVPAGVATITFNNDDIAAQQSTGSRGQGKFYTLYGSSHSAGAMTAWAWGVSRIIDALEANSDARIDATRVGVTGCSRNGKGAFVAGALDDRVALTIPQESGAGGAACWRISDQQKAAGKNIQTASQIVGENVWFSTAFEQYSNRVPTLPEDHHMLAALVAPRGLLAIENDIDWLGPVSTTGCMKVGRLIYRAAGAPDAMGFSLVGGHDHCSFPSSQQPELSAFIDKFLLKGSSSTADIEKSNQNVNVADWVDWTIPTLS</sequence>
<dbReference type="EMBL" id="VCHE01000186">
    <property type="protein sequence ID" value="KAB2569547.1"/>
    <property type="molecule type" value="Genomic_DNA"/>
</dbReference>
<reference evidence="9 10" key="1">
    <citation type="journal article" date="2019" name="Sci. Rep.">
        <title>A multi-omics analysis of the grapevine pathogen Lasiodiplodia theobromae reveals that temperature affects the expression of virulence- and pathogenicity-related genes.</title>
        <authorList>
            <person name="Felix C."/>
            <person name="Meneses R."/>
            <person name="Goncalves M.F.M."/>
            <person name="Tilleman L."/>
            <person name="Duarte A.S."/>
            <person name="Jorrin-Novo J.V."/>
            <person name="Van de Peer Y."/>
            <person name="Deforce D."/>
            <person name="Van Nieuwerburgh F."/>
            <person name="Esteves A.C."/>
            <person name="Alves A."/>
        </authorList>
    </citation>
    <scope>NUCLEOTIDE SEQUENCE [LARGE SCALE GENOMIC DNA]</scope>
    <source>
        <strain evidence="9 10">LA-SOL3</strain>
    </source>
</reference>
<keyword evidence="5" id="KW-0439">Lignin degradation</keyword>
<gene>
    <name evidence="9" type="primary">cip2</name>
    <name evidence="9" type="ORF">DBV05_g11787</name>
</gene>
<evidence type="ECO:0000256" key="1">
    <source>
        <dbReference type="ARBA" id="ARBA00010092"/>
    </source>
</evidence>
<comment type="similarity">
    <text evidence="1">Belongs to the carbohydrate esterase 15 (CE15) family.</text>
</comment>
<evidence type="ECO:0000256" key="6">
    <source>
        <dbReference type="ARBA" id="ARBA00024511"/>
    </source>
</evidence>
<evidence type="ECO:0000256" key="2">
    <source>
        <dbReference type="ARBA" id="ARBA00022487"/>
    </source>
</evidence>
<evidence type="ECO:0000259" key="8">
    <source>
        <dbReference type="Pfam" id="PF22244"/>
    </source>
</evidence>
<accession>A0A5N5CW16</accession>
<protein>
    <recommendedName>
        <fullName evidence="7">(4-O-methyl)-D-glucuronate--lignin esterase</fullName>
        <ecNumber evidence="7">3.1.1.117</ecNumber>
    </recommendedName>
</protein>
<evidence type="ECO:0000256" key="7">
    <source>
        <dbReference type="ARBA" id="ARBA00026105"/>
    </source>
</evidence>
<evidence type="ECO:0000256" key="3">
    <source>
        <dbReference type="ARBA" id="ARBA00022729"/>
    </source>
</evidence>
<comment type="caution">
    <text evidence="9">The sequence shown here is derived from an EMBL/GenBank/DDBJ whole genome shotgun (WGS) entry which is preliminary data.</text>
</comment>
<dbReference type="OrthoDB" id="3781271at2759"/>
<dbReference type="GO" id="GO:0046274">
    <property type="term" value="P:lignin catabolic process"/>
    <property type="evidence" value="ECO:0007669"/>
    <property type="project" value="UniProtKB-KW"/>
</dbReference>
<comment type="catalytic activity">
    <reaction evidence="6">
        <text>a 4-O-methyl-alpha-D-glucuronosyl ester derivative + H2O = 4-O-methyl-alpha-D-glucuronate derivative + an alcohol + H(+)</text>
        <dbReference type="Rhea" id="RHEA:67452"/>
        <dbReference type="ChEBI" id="CHEBI:15377"/>
        <dbReference type="ChEBI" id="CHEBI:15378"/>
        <dbReference type="ChEBI" id="CHEBI:30879"/>
        <dbReference type="ChEBI" id="CHEBI:171667"/>
        <dbReference type="ChEBI" id="CHEBI:171668"/>
        <dbReference type="EC" id="3.1.1.117"/>
    </reaction>
    <physiologicalReaction direction="left-to-right" evidence="6">
        <dbReference type="Rhea" id="RHEA:67453"/>
    </physiologicalReaction>
</comment>
<dbReference type="Gene3D" id="3.40.50.1820">
    <property type="entry name" value="alpha/beta hydrolase"/>
    <property type="match status" value="1"/>
</dbReference>
<evidence type="ECO:0000313" key="10">
    <source>
        <dbReference type="Proteomes" id="UP000325902"/>
    </source>
</evidence>
<keyword evidence="4" id="KW-0378">Hydrolase</keyword>
<dbReference type="InterPro" id="IPR054579">
    <property type="entry name" value="GCE-like_dom"/>
</dbReference>
<keyword evidence="2" id="KW-0719">Serine esterase</keyword>
<evidence type="ECO:0000256" key="4">
    <source>
        <dbReference type="ARBA" id="ARBA00022801"/>
    </source>
</evidence>
<dbReference type="InterPro" id="IPR029058">
    <property type="entry name" value="AB_hydrolase_fold"/>
</dbReference>
<proteinExistence type="inferred from homology"/>
<name>A0A5N5CW16_9PEZI</name>
<evidence type="ECO:0000313" key="9">
    <source>
        <dbReference type="EMBL" id="KAB2569547.1"/>
    </source>
</evidence>
<dbReference type="GO" id="GO:0052689">
    <property type="term" value="F:carboxylic ester hydrolase activity"/>
    <property type="evidence" value="ECO:0007669"/>
    <property type="project" value="UniProtKB-KW"/>
</dbReference>
<keyword evidence="10" id="KW-1185">Reference proteome</keyword>
<dbReference type="EC" id="3.1.1.117" evidence="7"/>
<evidence type="ECO:0000256" key="5">
    <source>
        <dbReference type="ARBA" id="ARBA00023185"/>
    </source>
</evidence>
<organism evidence="9 10">
    <name type="scientific">Lasiodiplodia theobromae</name>
    <dbReference type="NCBI Taxonomy" id="45133"/>
    <lineage>
        <taxon>Eukaryota</taxon>
        <taxon>Fungi</taxon>
        <taxon>Dikarya</taxon>
        <taxon>Ascomycota</taxon>
        <taxon>Pezizomycotina</taxon>
        <taxon>Dothideomycetes</taxon>
        <taxon>Dothideomycetes incertae sedis</taxon>
        <taxon>Botryosphaeriales</taxon>
        <taxon>Botryosphaeriaceae</taxon>
        <taxon>Lasiodiplodia</taxon>
    </lineage>
</organism>
<dbReference type="Proteomes" id="UP000325902">
    <property type="component" value="Unassembled WGS sequence"/>
</dbReference>
<keyword evidence="3" id="KW-0732">Signal</keyword>
<feature type="domain" description="4-O-methyl-glucuronoyl methylesterase-like" evidence="8">
    <location>
        <begin position="295"/>
        <end position="525"/>
    </location>
</feature>
<dbReference type="Pfam" id="PF22244">
    <property type="entry name" value="GCE_fung"/>
    <property type="match status" value="1"/>
</dbReference>